<dbReference type="AlphaFoldDB" id="A0A6J0JS79"/>
<dbReference type="Proteomes" id="UP000504610">
    <property type="component" value="Chromosome 6"/>
</dbReference>
<dbReference type="GO" id="GO:0030295">
    <property type="term" value="F:protein kinase activator activity"/>
    <property type="evidence" value="ECO:0007669"/>
    <property type="project" value="TreeGrafter"/>
</dbReference>
<protein>
    <submittedName>
        <fullName evidence="4">Protein TPX2-like isoform X1</fullName>
    </submittedName>
</protein>
<evidence type="ECO:0000313" key="4">
    <source>
        <dbReference type="RefSeq" id="XP_056843699.1"/>
    </source>
</evidence>
<reference evidence="4" key="2">
    <citation type="submission" date="2025-08" db="UniProtKB">
        <authorList>
            <consortium name="RefSeq"/>
        </authorList>
    </citation>
    <scope>IDENTIFICATION</scope>
    <source>
        <tissue evidence="4">Leaf</tissue>
    </source>
</reference>
<keyword evidence="3" id="KW-1185">Reference proteome</keyword>
<dbReference type="GeneID" id="108810303"/>
<accession>A0A6J0JS79</accession>
<dbReference type="GO" id="GO:0008017">
    <property type="term" value="F:microtubule binding"/>
    <property type="evidence" value="ECO:0007669"/>
    <property type="project" value="TreeGrafter"/>
</dbReference>
<gene>
    <name evidence="4" type="primary">LOC108810303</name>
</gene>
<evidence type="ECO:0000313" key="3">
    <source>
        <dbReference type="Proteomes" id="UP000504610"/>
    </source>
</evidence>
<dbReference type="InterPro" id="IPR027330">
    <property type="entry name" value="TPX2_central_dom"/>
</dbReference>
<feature type="region of interest" description="Disordered" evidence="1">
    <location>
        <begin position="1"/>
        <end position="33"/>
    </location>
</feature>
<reference evidence="3" key="1">
    <citation type="journal article" date="2019" name="Database">
        <title>The radish genome database (RadishGD): an integrated information resource for radish genomics.</title>
        <authorList>
            <person name="Yu H.J."/>
            <person name="Baek S."/>
            <person name="Lee Y.J."/>
            <person name="Cho A."/>
            <person name="Mun J.H."/>
        </authorList>
    </citation>
    <scope>NUCLEOTIDE SEQUENCE [LARGE SCALE GENOMIC DNA]</scope>
    <source>
        <strain evidence="3">cv. WK10039</strain>
    </source>
</reference>
<dbReference type="GO" id="GO:0005880">
    <property type="term" value="C:nuclear microtubule"/>
    <property type="evidence" value="ECO:0007669"/>
    <property type="project" value="TreeGrafter"/>
</dbReference>
<evidence type="ECO:0000259" key="2">
    <source>
        <dbReference type="Pfam" id="PF12214"/>
    </source>
</evidence>
<dbReference type="OrthoDB" id="1684416at2759"/>
<dbReference type="GO" id="GO:0005819">
    <property type="term" value="C:spindle"/>
    <property type="evidence" value="ECO:0007669"/>
    <property type="project" value="InterPro"/>
</dbReference>
<feature type="domain" description="TPX2 central" evidence="2">
    <location>
        <begin position="27"/>
        <end position="75"/>
    </location>
</feature>
<sequence>MARASKHAETSSVVSTEMTKQNNQRPHITEPKSPLLQAMLRARPIEAKTSTEIEQEELKKVPKFRARPLNKKIFESRGEMGVFCNTKDHVTIPQEFHFLTDERISQPKSVIDLFDKLSLNSESCRRQRPLQRNTTPNPFLLRTEERGAEKEKKFVRQVIHKQIEAEKARTPKATPYPYTTDYPVFLPKPEPKQCTKPEPFKLESVARHEEEMEERMRTEREEAQRRVFRAQPVITEDPTPVPEKVPKPLTAIQEFNLYVDHRAVERADFDHKIKEKKMI</sequence>
<name>A0A6J0JS79_RAPSA</name>
<dbReference type="PANTHER" id="PTHR14326">
    <property type="entry name" value="TARGETING PROTEIN FOR XKLP2"/>
    <property type="match status" value="1"/>
</dbReference>
<dbReference type="PANTHER" id="PTHR14326:SF52">
    <property type="entry name" value="TPX2 C-TERMINAL DOMAIN-CONTAINING PROTEIN"/>
    <property type="match status" value="1"/>
</dbReference>
<dbReference type="GO" id="GO:0060236">
    <property type="term" value="P:regulation of mitotic spindle organization"/>
    <property type="evidence" value="ECO:0007669"/>
    <property type="project" value="InterPro"/>
</dbReference>
<dbReference type="Pfam" id="PF12214">
    <property type="entry name" value="TPX2_importin"/>
    <property type="match status" value="1"/>
</dbReference>
<dbReference type="InterPro" id="IPR009675">
    <property type="entry name" value="TPX2_fam"/>
</dbReference>
<evidence type="ECO:0000256" key="1">
    <source>
        <dbReference type="SAM" id="MobiDB-lite"/>
    </source>
</evidence>
<dbReference type="GO" id="GO:0090307">
    <property type="term" value="P:mitotic spindle assembly"/>
    <property type="evidence" value="ECO:0007669"/>
    <property type="project" value="TreeGrafter"/>
</dbReference>
<proteinExistence type="predicted"/>
<dbReference type="RefSeq" id="XP_056843699.1">
    <property type="nucleotide sequence ID" value="XM_056987719.1"/>
</dbReference>
<organism evidence="3 4">
    <name type="scientific">Raphanus sativus</name>
    <name type="common">Radish</name>
    <name type="synonym">Raphanus raphanistrum var. sativus</name>
    <dbReference type="NCBI Taxonomy" id="3726"/>
    <lineage>
        <taxon>Eukaryota</taxon>
        <taxon>Viridiplantae</taxon>
        <taxon>Streptophyta</taxon>
        <taxon>Embryophyta</taxon>
        <taxon>Tracheophyta</taxon>
        <taxon>Spermatophyta</taxon>
        <taxon>Magnoliopsida</taxon>
        <taxon>eudicotyledons</taxon>
        <taxon>Gunneridae</taxon>
        <taxon>Pentapetalae</taxon>
        <taxon>rosids</taxon>
        <taxon>malvids</taxon>
        <taxon>Brassicales</taxon>
        <taxon>Brassicaceae</taxon>
        <taxon>Brassiceae</taxon>
        <taxon>Raphanus</taxon>
    </lineage>
</organism>
<feature type="compositionally biased region" description="Polar residues" evidence="1">
    <location>
        <begin position="10"/>
        <end position="26"/>
    </location>
</feature>